<comment type="similarity">
    <text evidence="3 9">Belongs to the ARF family.</text>
</comment>
<dbReference type="CDD" id="cd10017">
    <property type="entry name" value="B3_DNA"/>
    <property type="match status" value="1"/>
</dbReference>
<dbReference type="PANTHER" id="PTHR31384">
    <property type="entry name" value="AUXIN RESPONSE FACTOR 4-RELATED"/>
    <property type="match status" value="1"/>
</dbReference>
<feature type="region of interest" description="Disordered" evidence="10">
    <location>
        <begin position="514"/>
        <end position="546"/>
    </location>
</feature>
<keyword evidence="13" id="KW-1185">Reference proteome</keyword>
<reference evidence="12" key="1">
    <citation type="journal article" date="2023" name="GigaByte">
        <title>Genome assembly of the bearded iris, Iris pallida Lam.</title>
        <authorList>
            <person name="Bruccoleri R.E."/>
            <person name="Oakeley E.J."/>
            <person name="Faust A.M.E."/>
            <person name="Altorfer M."/>
            <person name="Dessus-Babus S."/>
            <person name="Burckhardt D."/>
            <person name="Oertli M."/>
            <person name="Naumann U."/>
            <person name="Petersen F."/>
            <person name="Wong J."/>
        </authorList>
    </citation>
    <scope>NUCLEOTIDE SEQUENCE</scope>
    <source>
        <strain evidence="12">GSM-AAB239-AS_SAM_17_03QT</strain>
    </source>
</reference>
<accession>A0AAX6FJC0</accession>
<evidence type="ECO:0000256" key="2">
    <source>
        <dbReference type="ARBA" id="ARBA00004123"/>
    </source>
</evidence>
<dbReference type="Proteomes" id="UP001140949">
    <property type="component" value="Unassembled WGS sequence"/>
</dbReference>
<proteinExistence type="inferred from homology"/>
<organism evidence="12 13">
    <name type="scientific">Iris pallida</name>
    <name type="common">Sweet iris</name>
    <dbReference type="NCBI Taxonomy" id="29817"/>
    <lineage>
        <taxon>Eukaryota</taxon>
        <taxon>Viridiplantae</taxon>
        <taxon>Streptophyta</taxon>
        <taxon>Embryophyta</taxon>
        <taxon>Tracheophyta</taxon>
        <taxon>Spermatophyta</taxon>
        <taxon>Magnoliopsida</taxon>
        <taxon>Liliopsida</taxon>
        <taxon>Asparagales</taxon>
        <taxon>Iridaceae</taxon>
        <taxon>Iridoideae</taxon>
        <taxon>Irideae</taxon>
        <taxon>Iris</taxon>
    </lineage>
</organism>
<dbReference type="EMBL" id="JANAVB010028198">
    <property type="protein sequence ID" value="KAJ6816363.1"/>
    <property type="molecule type" value="Genomic_DNA"/>
</dbReference>
<dbReference type="InterPro" id="IPR003340">
    <property type="entry name" value="B3_DNA-bd"/>
</dbReference>
<dbReference type="SMART" id="SM01019">
    <property type="entry name" value="B3"/>
    <property type="match status" value="1"/>
</dbReference>
<dbReference type="Pfam" id="PF06507">
    <property type="entry name" value="ARF_AD"/>
    <property type="match status" value="1"/>
</dbReference>
<comment type="subunit">
    <text evidence="9">Homodimers and heterodimers.</text>
</comment>
<comment type="subcellular location">
    <subcellularLocation>
        <location evidence="2 9">Nucleus</location>
    </subcellularLocation>
</comment>
<keyword evidence="7 9" id="KW-0539">Nucleus</keyword>
<dbReference type="PANTHER" id="PTHR31384:SF94">
    <property type="entry name" value="AUXIN RESPONSE FACTOR 17"/>
    <property type="match status" value="1"/>
</dbReference>
<dbReference type="InterPro" id="IPR015300">
    <property type="entry name" value="DNA-bd_pseudobarrel_sf"/>
</dbReference>
<dbReference type="Pfam" id="PF02362">
    <property type="entry name" value="B3"/>
    <property type="match status" value="1"/>
</dbReference>
<dbReference type="Gene3D" id="2.40.330.10">
    <property type="entry name" value="DNA-binding pseudobarrel domain"/>
    <property type="match status" value="1"/>
</dbReference>
<evidence type="ECO:0000256" key="5">
    <source>
        <dbReference type="ARBA" id="ARBA00023125"/>
    </source>
</evidence>
<dbReference type="InterPro" id="IPR044835">
    <property type="entry name" value="ARF_plant"/>
</dbReference>
<comment type="caution">
    <text evidence="12">The sequence shown here is derived from an EMBL/GenBank/DDBJ whole genome shotgun (WGS) entry which is preliminary data.</text>
</comment>
<comment type="function">
    <text evidence="1 9">Auxin response factors (ARFs) are transcriptional factors that bind specifically to the DNA sequence 5'-TGTCTC-3' found in the auxin-responsive promoter elements (AuxREs).</text>
</comment>
<evidence type="ECO:0000256" key="9">
    <source>
        <dbReference type="RuleBase" id="RU004561"/>
    </source>
</evidence>
<feature type="domain" description="TF-B3" evidence="11">
    <location>
        <begin position="114"/>
        <end position="218"/>
    </location>
</feature>
<sequence>MSPSSADRRSLDPQIWRACAGTSGKIPAAGSLVYYFPHGHCEQSSTPLSPSSFVLGSQYSLCRVAAVVLLANPDSDEVFARIRLHPVPSSAPGREEEVIDADDPAGDDDSVASFAKTLTPSDANNGGGFSVPRYCADSIFPELDFKADPPVQIVTMRDVHGNSWEFRHIYRGTPRRHLLTTGWSRFVNSKKLIAGDSVVFIKSRSRSNEIFVGIRRTSRSCGIGVGVEFVKMGEGAESKNGFSRNAKGRVPAESIMEAARLMESGRPFEVMYYPRVGLAEFVVEKEAVERAMSVFWTAGMRVKMLIETEELPRATWFQGTVSSVAGTKDSSAAQPRSPWRMLQVTWDESEALQNVRTVSPWQVEFVSVSPLLQSPFPAIKKPRTSYCLDISSEGQGNTSYPKSIFESAKMGGLAPSLFNYTTFPVGIQGARHDAVSSLSNFLPTNTQHFFSENPYGMTMLPELNLSHSDGNSSPSQDTVHQNSLDLFGPSACNPTRKAGKGYFQLFGQIIHMDQSSDDDENDSVGNEDEVLSLDFSLSNPPKKFPR</sequence>
<dbReference type="FunFam" id="2.40.330.10:FF:000001">
    <property type="entry name" value="Auxin response factor"/>
    <property type="match status" value="1"/>
</dbReference>
<dbReference type="GO" id="GO:0003677">
    <property type="term" value="F:DNA binding"/>
    <property type="evidence" value="ECO:0007669"/>
    <property type="project" value="UniProtKB-KW"/>
</dbReference>
<evidence type="ECO:0000313" key="13">
    <source>
        <dbReference type="Proteomes" id="UP001140949"/>
    </source>
</evidence>
<dbReference type="InterPro" id="IPR010525">
    <property type="entry name" value="ARF_dom"/>
</dbReference>
<evidence type="ECO:0000256" key="8">
    <source>
        <dbReference type="ARBA" id="ARBA00023294"/>
    </source>
</evidence>
<dbReference type="GO" id="GO:0009734">
    <property type="term" value="P:auxin-activated signaling pathway"/>
    <property type="evidence" value="ECO:0007669"/>
    <property type="project" value="UniProtKB-KW"/>
</dbReference>
<dbReference type="GO" id="GO:0005634">
    <property type="term" value="C:nucleus"/>
    <property type="evidence" value="ECO:0007669"/>
    <property type="project" value="UniProtKB-SubCell"/>
</dbReference>
<dbReference type="AlphaFoldDB" id="A0AAX6FJC0"/>
<evidence type="ECO:0000256" key="10">
    <source>
        <dbReference type="SAM" id="MobiDB-lite"/>
    </source>
</evidence>
<dbReference type="GO" id="GO:0006355">
    <property type="term" value="P:regulation of DNA-templated transcription"/>
    <property type="evidence" value="ECO:0007669"/>
    <property type="project" value="InterPro"/>
</dbReference>
<reference evidence="12" key="2">
    <citation type="submission" date="2023-04" db="EMBL/GenBank/DDBJ databases">
        <authorList>
            <person name="Bruccoleri R.E."/>
            <person name="Oakeley E.J."/>
            <person name="Faust A.-M."/>
            <person name="Dessus-Babus S."/>
            <person name="Altorfer M."/>
            <person name="Burckhardt D."/>
            <person name="Oertli M."/>
            <person name="Naumann U."/>
            <person name="Petersen F."/>
            <person name="Wong J."/>
        </authorList>
    </citation>
    <scope>NUCLEOTIDE SEQUENCE</scope>
    <source>
        <strain evidence="12">GSM-AAB239-AS_SAM_17_03QT</strain>
        <tissue evidence="12">Leaf</tissue>
    </source>
</reference>
<protein>
    <recommendedName>
        <fullName evidence="9">Auxin response factor</fullName>
    </recommendedName>
</protein>
<keyword evidence="6 9" id="KW-0804">Transcription</keyword>
<name>A0AAX6FJC0_IRIPA</name>
<evidence type="ECO:0000256" key="1">
    <source>
        <dbReference type="ARBA" id="ARBA00003182"/>
    </source>
</evidence>
<evidence type="ECO:0000256" key="3">
    <source>
        <dbReference type="ARBA" id="ARBA00007853"/>
    </source>
</evidence>
<feature type="compositionally biased region" description="Acidic residues" evidence="10">
    <location>
        <begin position="515"/>
        <end position="531"/>
    </location>
</feature>
<keyword evidence="4 9" id="KW-0805">Transcription regulation</keyword>
<keyword evidence="8 9" id="KW-0927">Auxin signaling pathway</keyword>
<evidence type="ECO:0000256" key="6">
    <source>
        <dbReference type="ARBA" id="ARBA00023163"/>
    </source>
</evidence>
<dbReference type="PROSITE" id="PS50863">
    <property type="entry name" value="B3"/>
    <property type="match status" value="1"/>
</dbReference>
<evidence type="ECO:0000313" key="12">
    <source>
        <dbReference type="EMBL" id="KAJ6816363.1"/>
    </source>
</evidence>
<gene>
    <name evidence="12" type="ORF">M6B38_416385</name>
</gene>
<dbReference type="SUPFAM" id="SSF101936">
    <property type="entry name" value="DNA-binding pseudobarrel domain"/>
    <property type="match status" value="1"/>
</dbReference>
<keyword evidence="5 9" id="KW-0238">DNA-binding</keyword>
<evidence type="ECO:0000259" key="11">
    <source>
        <dbReference type="PROSITE" id="PS50863"/>
    </source>
</evidence>
<dbReference type="Gene3D" id="2.30.30.1040">
    <property type="match status" value="1"/>
</dbReference>
<evidence type="ECO:0000256" key="7">
    <source>
        <dbReference type="ARBA" id="ARBA00023242"/>
    </source>
</evidence>
<evidence type="ECO:0000256" key="4">
    <source>
        <dbReference type="ARBA" id="ARBA00023015"/>
    </source>
</evidence>